<dbReference type="PANTHER" id="PTHR13414">
    <property type="entry name" value="HUEL-CATION TRANSPORTER"/>
    <property type="match status" value="1"/>
</dbReference>
<dbReference type="GO" id="GO:0006882">
    <property type="term" value="P:intracellular zinc ion homeostasis"/>
    <property type="evidence" value="ECO:0007669"/>
    <property type="project" value="TreeGrafter"/>
</dbReference>
<accession>A0A9Q1KRL8</accession>
<feature type="domain" description="Cation efflux protein transmembrane" evidence="7">
    <location>
        <begin position="131"/>
        <end position="190"/>
    </location>
</feature>
<evidence type="ECO:0000259" key="7">
    <source>
        <dbReference type="Pfam" id="PF01545"/>
    </source>
</evidence>
<comment type="subcellular location">
    <subcellularLocation>
        <location evidence="1">Membrane</location>
        <topology evidence="1">Multi-pass membrane protein</topology>
    </subcellularLocation>
</comment>
<dbReference type="Pfam" id="PF01545">
    <property type="entry name" value="Cation_efflux"/>
    <property type="match status" value="2"/>
</dbReference>
<dbReference type="SUPFAM" id="SSF161111">
    <property type="entry name" value="Cation efflux protein transmembrane domain-like"/>
    <property type="match status" value="2"/>
</dbReference>
<feature type="transmembrane region" description="Helical" evidence="6">
    <location>
        <begin position="302"/>
        <end position="327"/>
    </location>
</feature>
<evidence type="ECO:0000256" key="2">
    <source>
        <dbReference type="ARBA" id="ARBA00022448"/>
    </source>
</evidence>
<sequence length="492" mass="54568">MQRRELLNPRHFLMRTSRFALIPRPYFSSYSSPSPLSQIPNCSDSPNDSNSSVGSKPLLLEQGFRHSCSNGTALLRRFLLSNCSNKVSHLGPILFDFSRHQQPCFRRNFFTRAKEVKRIEVTDEHSQRAVTTALWCNFLVFSLKFGVWFATSSHVMLAEVVHSVADFANQALLAYGLSSSRRGPDAIHPYLLSFHLMEGRKIGFQKLAPYFKSYGYSKERFVWSLISAVGIFCLGSGATIVHGIQHLWTAQPPEHIEYAALVIGGSFIIEGASLVVAIHAVRKGAAAEGMKLRDYIWRGHDPTAVAVMTEDGAAVTGLAIAAASLFAVNATGNPIYDPIGSIIVGNLLGMVAIFLIQRNRHALLGRAIDEHDMEKVMQFLKNDPVVDAVYDCKSEVIGPGFFRFKAEIDFNGVVLVQNYINRAGREAWARQFREAANQEDGEALLKVMSNYGEEVVTALGSEVDRLEREIQTLVPGIRHVDIEAQNPIVPST</sequence>
<dbReference type="OrthoDB" id="435980at2759"/>
<dbReference type="AlphaFoldDB" id="A0A9Q1KRL8"/>
<keyword evidence="3 6" id="KW-0812">Transmembrane</keyword>
<dbReference type="InterPro" id="IPR058533">
    <property type="entry name" value="Cation_efflux_TM"/>
</dbReference>
<evidence type="ECO:0000256" key="6">
    <source>
        <dbReference type="SAM" id="Phobius"/>
    </source>
</evidence>
<dbReference type="InterPro" id="IPR027469">
    <property type="entry name" value="Cation_efflux_TMD_sf"/>
</dbReference>
<reference evidence="8" key="1">
    <citation type="submission" date="2022-04" db="EMBL/GenBank/DDBJ databases">
        <title>Carnegiea gigantea Genome sequencing and assembly v2.</title>
        <authorList>
            <person name="Copetti D."/>
            <person name="Sanderson M.J."/>
            <person name="Burquez A."/>
            <person name="Wojciechowski M.F."/>
        </authorList>
    </citation>
    <scope>NUCLEOTIDE SEQUENCE</scope>
    <source>
        <strain evidence="8">SGP5-SGP5p</strain>
        <tissue evidence="8">Aerial part</tissue>
    </source>
</reference>
<name>A0A9Q1KRL8_9CARY</name>
<gene>
    <name evidence="8" type="ORF">Cgig2_031189</name>
</gene>
<feature type="transmembrane region" description="Helical" evidence="6">
    <location>
        <begin position="221"/>
        <end position="244"/>
    </location>
</feature>
<feature type="transmembrane region" description="Helical" evidence="6">
    <location>
        <begin position="256"/>
        <end position="281"/>
    </location>
</feature>
<keyword evidence="4 6" id="KW-1133">Transmembrane helix</keyword>
<evidence type="ECO:0000313" key="8">
    <source>
        <dbReference type="EMBL" id="KAJ8447576.1"/>
    </source>
</evidence>
<organism evidence="8 9">
    <name type="scientific">Carnegiea gigantea</name>
    <dbReference type="NCBI Taxonomy" id="171969"/>
    <lineage>
        <taxon>Eukaryota</taxon>
        <taxon>Viridiplantae</taxon>
        <taxon>Streptophyta</taxon>
        <taxon>Embryophyta</taxon>
        <taxon>Tracheophyta</taxon>
        <taxon>Spermatophyta</taxon>
        <taxon>Magnoliopsida</taxon>
        <taxon>eudicotyledons</taxon>
        <taxon>Gunneridae</taxon>
        <taxon>Pentapetalae</taxon>
        <taxon>Caryophyllales</taxon>
        <taxon>Cactineae</taxon>
        <taxon>Cactaceae</taxon>
        <taxon>Cactoideae</taxon>
        <taxon>Echinocereeae</taxon>
        <taxon>Carnegiea</taxon>
    </lineage>
</organism>
<dbReference type="GO" id="GO:0016020">
    <property type="term" value="C:membrane"/>
    <property type="evidence" value="ECO:0007669"/>
    <property type="project" value="UniProtKB-SubCell"/>
</dbReference>
<keyword evidence="2" id="KW-0813">Transport</keyword>
<dbReference type="Gene3D" id="1.20.1510.10">
    <property type="entry name" value="Cation efflux protein transmembrane domain"/>
    <property type="match status" value="1"/>
</dbReference>
<evidence type="ECO:0000256" key="3">
    <source>
        <dbReference type="ARBA" id="ARBA00022692"/>
    </source>
</evidence>
<dbReference type="Proteomes" id="UP001153076">
    <property type="component" value="Unassembled WGS sequence"/>
</dbReference>
<protein>
    <recommendedName>
        <fullName evidence="7">Cation efflux protein transmembrane domain-containing protein</fullName>
    </recommendedName>
</protein>
<dbReference type="EMBL" id="JAKOGI010000037">
    <property type="protein sequence ID" value="KAJ8447576.1"/>
    <property type="molecule type" value="Genomic_DNA"/>
</dbReference>
<proteinExistence type="predicted"/>
<dbReference type="InterPro" id="IPR040177">
    <property type="entry name" value="SLC30A9"/>
</dbReference>
<keyword evidence="5 6" id="KW-0472">Membrane</keyword>
<dbReference type="GO" id="GO:0008324">
    <property type="term" value="F:monoatomic cation transmembrane transporter activity"/>
    <property type="evidence" value="ECO:0007669"/>
    <property type="project" value="InterPro"/>
</dbReference>
<dbReference type="PANTHER" id="PTHR13414:SF9">
    <property type="entry name" value="PROTON-COUPLED ZINC ANTIPORTER SLC30A9, MITOCHONDRIAL"/>
    <property type="match status" value="1"/>
</dbReference>
<feature type="domain" description="Cation efflux protein transmembrane" evidence="7">
    <location>
        <begin position="211"/>
        <end position="364"/>
    </location>
</feature>
<evidence type="ECO:0000256" key="4">
    <source>
        <dbReference type="ARBA" id="ARBA00022989"/>
    </source>
</evidence>
<keyword evidence="9" id="KW-1185">Reference proteome</keyword>
<feature type="transmembrane region" description="Helical" evidence="6">
    <location>
        <begin position="339"/>
        <end position="356"/>
    </location>
</feature>
<evidence type="ECO:0000256" key="5">
    <source>
        <dbReference type="ARBA" id="ARBA00023136"/>
    </source>
</evidence>
<dbReference type="GO" id="GO:0005783">
    <property type="term" value="C:endoplasmic reticulum"/>
    <property type="evidence" value="ECO:0007669"/>
    <property type="project" value="TreeGrafter"/>
</dbReference>
<comment type="caution">
    <text evidence="8">The sequence shown here is derived from an EMBL/GenBank/DDBJ whole genome shotgun (WGS) entry which is preliminary data.</text>
</comment>
<evidence type="ECO:0000256" key="1">
    <source>
        <dbReference type="ARBA" id="ARBA00004141"/>
    </source>
</evidence>
<dbReference type="GO" id="GO:0006829">
    <property type="term" value="P:zinc ion transport"/>
    <property type="evidence" value="ECO:0007669"/>
    <property type="project" value="InterPro"/>
</dbReference>
<evidence type="ECO:0000313" key="9">
    <source>
        <dbReference type="Proteomes" id="UP001153076"/>
    </source>
</evidence>